<organism evidence="3 4">
    <name type="scientific">Vibrio nigripulchritudo SOn1</name>
    <dbReference type="NCBI Taxonomy" id="1238450"/>
    <lineage>
        <taxon>Bacteria</taxon>
        <taxon>Pseudomonadati</taxon>
        <taxon>Pseudomonadota</taxon>
        <taxon>Gammaproteobacteria</taxon>
        <taxon>Vibrionales</taxon>
        <taxon>Vibrionaceae</taxon>
        <taxon>Vibrio</taxon>
    </lineage>
</organism>
<dbReference type="Gene3D" id="3.10.105.10">
    <property type="entry name" value="Dipeptide-binding Protein, Domain 3"/>
    <property type="match status" value="1"/>
</dbReference>
<proteinExistence type="predicted"/>
<dbReference type="CDD" id="cd08512">
    <property type="entry name" value="PBP2_NikA_DppA_OppA_like_7"/>
    <property type="match status" value="1"/>
</dbReference>
<dbReference type="InterPro" id="IPR030678">
    <property type="entry name" value="Peptide/Ni-bd"/>
</dbReference>
<gene>
    <name evidence="3" type="ORF">VIBNISOn1_820050</name>
</gene>
<dbReference type="PANTHER" id="PTHR30290">
    <property type="entry name" value="PERIPLASMIC BINDING COMPONENT OF ABC TRANSPORTER"/>
    <property type="match status" value="1"/>
</dbReference>
<sequence length="520" mass="57809">MKKATKALAIAGVLSAPFVAADNKPVEITVSMVQIIGTIDPAKITDYTEYMGAVNLYDGLTTVNTSGDIAPLLAERWEVSEDGKTYLFHLKKGATFHDGSSVQAKDVVYSIQRLLTLNEGPAGFFSKSIDLDKLKAVDGQTVQIGLTEPSSAFLATTPLLFVVNSDKAMEAGGSDKWAEDYIAENVLGAGPYKKVSWQRGSRMMLERYTGYHGSFGDKPIDKVRLLVTNDEATVKALANKEELHLTSVYQAEETYSALAKLKNYEIDKQKTATGFYIKLNNKVAPTDDVNIRKAIAYAVDYATINEVIYEGEPLAGPLPPAFKSAYLDSLKLPEFNLDKAKQYVDQSKYAGKGKIPLVLGYVAGAAFEEEIALLLQSTLETIGFKTTLQKDPWNRVTEIASKPETTPHVNQIFYEPVYPSPDAVFFNQYHSDASGSWASMSWLQDAKVDSWIEQARLENDPAKRNEIYKQVQQYLVDNQVDIFLQNSVDKLGVHKCLKGLNYIPMQSFYFDFSRMNWVCD</sequence>
<dbReference type="Proteomes" id="UP000018211">
    <property type="component" value="Unassembled WGS sequence"/>
</dbReference>
<evidence type="ECO:0000313" key="4">
    <source>
        <dbReference type="Proteomes" id="UP000018211"/>
    </source>
</evidence>
<dbReference type="GO" id="GO:1904680">
    <property type="term" value="F:peptide transmembrane transporter activity"/>
    <property type="evidence" value="ECO:0007669"/>
    <property type="project" value="TreeGrafter"/>
</dbReference>
<feature type="chain" id="PRO_5043595644" evidence="1">
    <location>
        <begin position="22"/>
        <end position="520"/>
    </location>
</feature>
<dbReference type="PIRSF" id="PIRSF002741">
    <property type="entry name" value="MppA"/>
    <property type="match status" value="1"/>
</dbReference>
<dbReference type="Gene3D" id="3.40.190.10">
    <property type="entry name" value="Periplasmic binding protein-like II"/>
    <property type="match status" value="1"/>
</dbReference>
<keyword evidence="1" id="KW-0732">Signal</keyword>
<dbReference type="EMBL" id="CAOF01000178">
    <property type="protein sequence ID" value="CCO49370.1"/>
    <property type="molecule type" value="Genomic_DNA"/>
</dbReference>
<dbReference type="AlphaFoldDB" id="A0AAV2VXQ1"/>
<feature type="domain" description="Solute-binding protein family 5" evidence="2">
    <location>
        <begin position="69"/>
        <end position="434"/>
    </location>
</feature>
<accession>A0AAV2VXQ1</accession>
<dbReference type="InterPro" id="IPR000914">
    <property type="entry name" value="SBP_5_dom"/>
</dbReference>
<dbReference type="RefSeq" id="WP_022613514.1">
    <property type="nucleotide sequence ID" value="NZ_LK391965.1"/>
</dbReference>
<dbReference type="InterPro" id="IPR039424">
    <property type="entry name" value="SBP_5"/>
</dbReference>
<dbReference type="GO" id="GO:0015833">
    <property type="term" value="P:peptide transport"/>
    <property type="evidence" value="ECO:0007669"/>
    <property type="project" value="TreeGrafter"/>
</dbReference>
<dbReference type="GO" id="GO:0030288">
    <property type="term" value="C:outer membrane-bounded periplasmic space"/>
    <property type="evidence" value="ECO:0007669"/>
    <property type="project" value="UniProtKB-ARBA"/>
</dbReference>
<evidence type="ECO:0000313" key="3">
    <source>
        <dbReference type="EMBL" id="CCO49370.1"/>
    </source>
</evidence>
<protein>
    <submittedName>
        <fullName evidence="3">ABC-type dipeptide transport system,periplasmic component</fullName>
    </submittedName>
</protein>
<evidence type="ECO:0000256" key="1">
    <source>
        <dbReference type="SAM" id="SignalP"/>
    </source>
</evidence>
<dbReference type="SUPFAM" id="SSF53850">
    <property type="entry name" value="Periplasmic binding protein-like II"/>
    <property type="match status" value="1"/>
</dbReference>
<dbReference type="GeneID" id="97540419"/>
<dbReference type="Pfam" id="PF00496">
    <property type="entry name" value="SBP_bac_5"/>
    <property type="match status" value="1"/>
</dbReference>
<dbReference type="Gene3D" id="3.90.76.10">
    <property type="entry name" value="Dipeptide-binding Protein, Domain 1"/>
    <property type="match status" value="1"/>
</dbReference>
<dbReference type="GO" id="GO:0043190">
    <property type="term" value="C:ATP-binding cassette (ABC) transporter complex"/>
    <property type="evidence" value="ECO:0007669"/>
    <property type="project" value="InterPro"/>
</dbReference>
<comment type="caution">
    <text evidence="3">The sequence shown here is derived from an EMBL/GenBank/DDBJ whole genome shotgun (WGS) entry which is preliminary data.</text>
</comment>
<reference evidence="3 4" key="1">
    <citation type="journal article" date="2013" name="ISME J.">
        <title>Comparative genomics of pathogenic lineages of Vibrio nigripulchritudo identifies virulence-associated traits.</title>
        <authorList>
            <person name="Goudenege D."/>
            <person name="Labreuche Y."/>
            <person name="Krin E."/>
            <person name="Ansquer D."/>
            <person name="Mangenot S."/>
            <person name="Calteau A."/>
            <person name="Medigue C."/>
            <person name="Mazel D."/>
            <person name="Polz M.F."/>
            <person name="Le Roux F."/>
        </authorList>
    </citation>
    <scope>NUCLEOTIDE SEQUENCE [LARGE SCALE GENOMIC DNA]</scope>
    <source>
        <strain evidence="3 4">SOn1</strain>
    </source>
</reference>
<evidence type="ECO:0000259" key="2">
    <source>
        <dbReference type="Pfam" id="PF00496"/>
    </source>
</evidence>
<feature type="signal peptide" evidence="1">
    <location>
        <begin position="1"/>
        <end position="21"/>
    </location>
</feature>
<name>A0AAV2VXQ1_9VIBR</name>